<evidence type="ECO:0000313" key="2">
    <source>
        <dbReference type="Proteomes" id="UP001060215"/>
    </source>
</evidence>
<name>A0ACC0GXS5_9ERIC</name>
<proteinExistence type="predicted"/>
<comment type="caution">
    <text evidence="1">The sequence shown here is derived from an EMBL/GenBank/DDBJ whole genome shotgun (WGS) entry which is preliminary data.</text>
</comment>
<reference evidence="1 2" key="1">
    <citation type="journal article" date="2022" name="Plant J.">
        <title>Chromosome-level genome of Camellia lanceoleosa provides a valuable resource for understanding genome evolution and self-incompatibility.</title>
        <authorList>
            <person name="Gong W."/>
            <person name="Xiao S."/>
            <person name="Wang L."/>
            <person name="Liao Z."/>
            <person name="Chang Y."/>
            <person name="Mo W."/>
            <person name="Hu G."/>
            <person name="Li W."/>
            <person name="Zhao G."/>
            <person name="Zhu H."/>
            <person name="Hu X."/>
            <person name="Ji K."/>
            <person name="Xiang X."/>
            <person name="Song Q."/>
            <person name="Yuan D."/>
            <person name="Jin S."/>
            <person name="Zhang L."/>
        </authorList>
    </citation>
    <scope>NUCLEOTIDE SEQUENCE [LARGE SCALE GENOMIC DNA]</scope>
    <source>
        <strain evidence="1">SQ_2022a</strain>
    </source>
</reference>
<accession>A0ACC0GXS5</accession>
<dbReference type="Proteomes" id="UP001060215">
    <property type="component" value="Chromosome 9"/>
</dbReference>
<gene>
    <name evidence="1" type="ORF">LOK49_LG08G01170</name>
</gene>
<sequence>MSLQIKGQLTRLPNFLGFVDLVIKFHLKVTLLKGLRQELTSSDYGGRENERYEDGEEVKSEHLDAEWIRIRLRGNVDQLYSGAGVVAT</sequence>
<protein>
    <submittedName>
        <fullName evidence="1">Uncharacterized protein</fullName>
    </submittedName>
</protein>
<organism evidence="1 2">
    <name type="scientific">Camellia lanceoleosa</name>
    <dbReference type="NCBI Taxonomy" id="1840588"/>
    <lineage>
        <taxon>Eukaryota</taxon>
        <taxon>Viridiplantae</taxon>
        <taxon>Streptophyta</taxon>
        <taxon>Embryophyta</taxon>
        <taxon>Tracheophyta</taxon>
        <taxon>Spermatophyta</taxon>
        <taxon>Magnoliopsida</taxon>
        <taxon>eudicotyledons</taxon>
        <taxon>Gunneridae</taxon>
        <taxon>Pentapetalae</taxon>
        <taxon>asterids</taxon>
        <taxon>Ericales</taxon>
        <taxon>Theaceae</taxon>
        <taxon>Camellia</taxon>
    </lineage>
</organism>
<keyword evidence="2" id="KW-1185">Reference proteome</keyword>
<evidence type="ECO:0000313" key="1">
    <source>
        <dbReference type="EMBL" id="KAI8005347.1"/>
    </source>
</evidence>
<dbReference type="EMBL" id="CM045766">
    <property type="protein sequence ID" value="KAI8005347.1"/>
    <property type="molecule type" value="Genomic_DNA"/>
</dbReference>